<accession>A0A3E0GYI8</accession>
<evidence type="ECO:0000313" key="3">
    <source>
        <dbReference type="Proteomes" id="UP000256269"/>
    </source>
</evidence>
<feature type="transmembrane region" description="Helical" evidence="1">
    <location>
        <begin position="94"/>
        <end position="112"/>
    </location>
</feature>
<dbReference type="Proteomes" id="UP000256269">
    <property type="component" value="Unassembled WGS sequence"/>
</dbReference>
<feature type="transmembrane region" description="Helical" evidence="1">
    <location>
        <begin position="157"/>
        <end position="180"/>
    </location>
</feature>
<sequence>MTVFGSGIPARHKGREVSIRHPDFNPTDPTQLELVKVAAQQYRDYAPTAEKLVRSRVRSNWRFLRIHMASVAGIALFLKLGITPSRGDVLKVGALGLVVMLLVNISWAWNILSITRQAERKYRVIESMESTLPVRPYTAEWELADRGKKLLSYLPRWVAELGMPLLMSLVWLGAYGAVWLL</sequence>
<dbReference type="OrthoDB" id="3773715at2"/>
<organism evidence="2 3">
    <name type="scientific">Kutzneria buriramensis</name>
    <dbReference type="NCBI Taxonomy" id="1045776"/>
    <lineage>
        <taxon>Bacteria</taxon>
        <taxon>Bacillati</taxon>
        <taxon>Actinomycetota</taxon>
        <taxon>Actinomycetes</taxon>
        <taxon>Pseudonocardiales</taxon>
        <taxon>Pseudonocardiaceae</taxon>
        <taxon>Kutzneria</taxon>
    </lineage>
</organism>
<keyword evidence="3" id="KW-1185">Reference proteome</keyword>
<reference evidence="2 3" key="1">
    <citation type="submission" date="2018-08" db="EMBL/GenBank/DDBJ databases">
        <title>Genomic Encyclopedia of Archaeal and Bacterial Type Strains, Phase II (KMG-II): from individual species to whole genera.</title>
        <authorList>
            <person name="Goeker M."/>
        </authorList>
    </citation>
    <scope>NUCLEOTIDE SEQUENCE [LARGE SCALE GENOMIC DNA]</scope>
    <source>
        <strain evidence="2 3">DSM 45791</strain>
    </source>
</reference>
<keyword evidence="1" id="KW-0812">Transmembrane</keyword>
<dbReference type="Pfam" id="PF24838">
    <property type="entry name" value="8xMP"/>
    <property type="match status" value="1"/>
</dbReference>
<protein>
    <submittedName>
        <fullName evidence="2">Uncharacterized protein</fullName>
    </submittedName>
</protein>
<evidence type="ECO:0000256" key="1">
    <source>
        <dbReference type="SAM" id="Phobius"/>
    </source>
</evidence>
<evidence type="ECO:0000313" key="2">
    <source>
        <dbReference type="EMBL" id="REH31112.1"/>
    </source>
</evidence>
<keyword evidence="1" id="KW-0472">Membrane</keyword>
<dbReference type="EMBL" id="QUNO01000022">
    <property type="protein sequence ID" value="REH31112.1"/>
    <property type="molecule type" value="Genomic_DNA"/>
</dbReference>
<keyword evidence="1" id="KW-1133">Transmembrane helix</keyword>
<dbReference type="InterPro" id="IPR056918">
    <property type="entry name" value="8xMP"/>
</dbReference>
<gene>
    <name evidence="2" type="ORF">BCF44_122135</name>
</gene>
<proteinExistence type="predicted"/>
<name>A0A3E0GYI8_9PSEU</name>
<dbReference type="RefSeq" id="WP_147328906.1">
    <property type="nucleotide sequence ID" value="NZ_CP144376.1"/>
</dbReference>
<feature type="transmembrane region" description="Helical" evidence="1">
    <location>
        <begin position="63"/>
        <end position="82"/>
    </location>
</feature>
<comment type="caution">
    <text evidence="2">The sequence shown here is derived from an EMBL/GenBank/DDBJ whole genome shotgun (WGS) entry which is preliminary data.</text>
</comment>
<dbReference type="AlphaFoldDB" id="A0A3E0GYI8"/>